<evidence type="ECO:0000313" key="2">
    <source>
        <dbReference type="EMBL" id="EJK55196.1"/>
    </source>
</evidence>
<feature type="compositionally biased region" description="Basic residues" evidence="1">
    <location>
        <begin position="159"/>
        <end position="175"/>
    </location>
</feature>
<organism evidence="2 3">
    <name type="scientific">Thalassiosira oceanica</name>
    <name type="common">Marine diatom</name>
    <dbReference type="NCBI Taxonomy" id="159749"/>
    <lineage>
        <taxon>Eukaryota</taxon>
        <taxon>Sar</taxon>
        <taxon>Stramenopiles</taxon>
        <taxon>Ochrophyta</taxon>
        <taxon>Bacillariophyta</taxon>
        <taxon>Coscinodiscophyceae</taxon>
        <taxon>Thalassiosirophycidae</taxon>
        <taxon>Thalassiosirales</taxon>
        <taxon>Thalassiosiraceae</taxon>
        <taxon>Thalassiosira</taxon>
    </lineage>
</organism>
<dbReference type="AlphaFoldDB" id="K0S2L5"/>
<keyword evidence="3" id="KW-1185">Reference proteome</keyword>
<name>K0S2L5_THAOC</name>
<feature type="region of interest" description="Disordered" evidence="1">
    <location>
        <begin position="1"/>
        <end position="111"/>
    </location>
</feature>
<evidence type="ECO:0000256" key="1">
    <source>
        <dbReference type="SAM" id="MobiDB-lite"/>
    </source>
</evidence>
<reference evidence="2 3" key="1">
    <citation type="journal article" date="2012" name="Genome Biol.">
        <title>Genome and low-iron response of an oceanic diatom adapted to chronic iron limitation.</title>
        <authorList>
            <person name="Lommer M."/>
            <person name="Specht M."/>
            <person name="Roy A.S."/>
            <person name="Kraemer L."/>
            <person name="Andreson R."/>
            <person name="Gutowska M.A."/>
            <person name="Wolf J."/>
            <person name="Bergner S.V."/>
            <person name="Schilhabel M.B."/>
            <person name="Klostermeier U.C."/>
            <person name="Beiko R.G."/>
            <person name="Rosenstiel P."/>
            <person name="Hippler M."/>
            <person name="Laroche J."/>
        </authorList>
    </citation>
    <scope>NUCLEOTIDE SEQUENCE [LARGE SCALE GENOMIC DNA]</scope>
    <source>
        <strain evidence="2 3">CCMP1005</strain>
    </source>
</reference>
<accession>K0S2L5</accession>
<dbReference type="Proteomes" id="UP000266841">
    <property type="component" value="Unassembled WGS sequence"/>
</dbReference>
<feature type="compositionally biased region" description="Low complexity" evidence="1">
    <location>
        <begin position="191"/>
        <end position="207"/>
    </location>
</feature>
<feature type="compositionally biased region" description="Basic and acidic residues" evidence="1">
    <location>
        <begin position="210"/>
        <end position="226"/>
    </location>
</feature>
<proteinExistence type="predicted"/>
<evidence type="ECO:0000313" key="3">
    <source>
        <dbReference type="Proteomes" id="UP000266841"/>
    </source>
</evidence>
<comment type="caution">
    <text evidence="2">The sequence shown here is derived from an EMBL/GenBank/DDBJ whole genome shotgun (WGS) entry which is preliminary data.</text>
</comment>
<sequence>MGISWADVEDVASPRRQSGSRGNNRHRQAKQAATPRHPSSSSGNIAVRILQRPETAKAAGRAATDMPRHQRTPGSCAPSRSVDETKKKTPQRRKGASADAKQLVDTATGPRCDSVETVVYTATGPRCKSVETVVDPATEPRPRSMEAVAAQASTGPRARNYRRNIRRRAQRKAARLSRTQDGTWAPRVPPTLTSSRGGTTSRGGVHSSRTHSDREEGGRPTKDLKSRKVKLSTTDRLL</sequence>
<gene>
    <name evidence="2" type="ORF">THAOC_25095</name>
</gene>
<feature type="region of interest" description="Disordered" evidence="1">
    <location>
        <begin position="131"/>
        <end position="238"/>
    </location>
</feature>
<dbReference type="EMBL" id="AGNL01034571">
    <property type="protein sequence ID" value="EJK55196.1"/>
    <property type="molecule type" value="Genomic_DNA"/>
</dbReference>
<protein>
    <submittedName>
        <fullName evidence="2">Uncharacterized protein</fullName>
    </submittedName>
</protein>